<keyword evidence="2" id="KW-1185">Reference proteome</keyword>
<protein>
    <recommendedName>
        <fullName evidence="3">DUF3768 domain-containing protein</fullName>
    </recommendedName>
</protein>
<proteinExistence type="predicted"/>
<dbReference type="Pfam" id="PF12599">
    <property type="entry name" value="DUF3768"/>
    <property type="match status" value="1"/>
</dbReference>
<evidence type="ECO:0008006" key="3">
    <source>
        <dbReference type="Google" id="ProtNLM"/>
    </source>
</evidence>
<name>A0A1C3RHH3_9PROT</name>
<dbReference type="Proteomes" id="UP000231658">
    <property type="component" value="Unassembled WGS sequence"/>
</dbReference>
<dbReference type="InterPro" id="IPR022243">
    <property type="entry name" value="DUF3768"/>
</dbReference>
<sequence length="124" mass="14135">MCGVDEIDFNPLTFLIMEKHEKIAKLNDTLRKEGQGGMIVETQGIQALSGDIRQQVYAAVRNFDSFSPDNDPHKEHDFAALSVAGKRVNWKVDYYDKTMTYLSEDPTDPSITKRVMTIMLAEEY</sequence>
<gene>
    <name evidence="1" type="ORF">MTBPR1_30095</name>
</gene>
<organism evidence="1 2">
    <name type="scientific">Candidatus Terasakiella magnetica</name>
    <dbReference type="NCBI Taxonomy" id="1867952"/>
    <lineage>
        <taxon>Bacteria</taxon>
        <taxon>Pseudomonadati</taxon>
        <taxon>Pseudomonadota</taxon>
        <taxon>Alphaproteobacteria</taxon>
        <taxon>Rhodospirillales</taxon>
        <taxon>Terasakiellaceae</taxon>
        <taxon>Terasakiella</taxon>
    </lineage>
</organism>
<accession>A0A1C3RHH3</accession>
<reference evidence="1 2" key="1">
    <citation type="submission" date="2016-07" db="EMBL/GenBank/DDBJ databases">
        <authorList>
            <person name="Lefevre C.T."/>
        </authorList>
    </citation>
    <scope>NUCLEOTIDE SEQUENCE [LARGE SCALE GENOMIC DNA]</scope>
    <source>
        <strain evidence="1">PR1</strain>
    </source>
</reference>
<dbReference type="EMBL" id="FLYE01000023">
    <property type="protein sequence ID" value="SCA56725.1"/>
    <property type="molecule type" value="Genomic_DNA"/>
</dbReference>
<dbReference type="STRING" id="1867952.MTBPR1_30095"/>
<dbReference type="RefSeq" id="WP_240492878.1">
    <property type="nucleotide sequence ID" value="NZ_FLYE01000023.1"/>
</dbReference>
<dbReference type="AlphaFoldDB" id="A0A1C3RHH3"/>
<evidence type="ECO:0000313" key="2">
    <source>
        <dbReference type="Proteomes" id="UP000231658"/>
    </source>
</evidence>
<evidence type="ECO:0000313" key="1">
    <source>
        <dbReference type="EMBL" id="SCA56725.1"/>
    </source>
</evidence>